<evidence type="ECO:0000256" key="2">
    <source>
        <dbReference type="ARBA" id="ARBA00022473"/>
    </source>
</evidence>
<evidence type="ECO:0000256" key="1">
    <source>
        <dbReference type="ARBA" id="ARBA00004123"/>
    </source>
</evidence>
<comment type="caution">
    <text evidence="6">The sequence shown here is derived from an EMBL/GenBank/DDBJ whole genome shotgun (WGS) entry which is preliminary data.</text>
</comment>
<proteinExistence type="inferred from homology"/>
<evidence type="ECO:0000313" key="6">
    <source>
        <dbReference type="EMBL" id="NXK97181.1"/>
    </source>
</evidence>
<dbReference type="InterPro" id="IPR024861">
    <property type="entry name" value="Donson"/>
</dbReference>
<dbReference type="OrthoDB" id="534063at2759"/>
<evidence type="ECO:0000313" key="7">
    <source>
        <dbReference type="Proteomes" id="UP000520463"/>
    </source>
</evidence>
<dbReference type="PANTHER" id="PTHR12972:SF0">
    <property type="entry name" value="PROTEIN DOWNSTREAM NEIGHBOR OF SON"/>
    <property type="match status" value="1"/>
</dbReference>
<comment type="similarity">
    <text evidence="4">Belongs to the DONSON family.</text>
</comment>
<feature type="non-terminal residue" evidence="6">
    <location>
        <position position="440"/>
    </location>
</feature>
<feature type="region of interest" description="Disordered" evidence="5">
    <location>
        <begin position="203"/>
        <end position="236"/>
    </location>
</feature>
<dbReference type="PANTHER" id="PTHR12972">
    <property type="entry name" value="DOWNSTREAM NEIGHBOR OF SON"/>
    <property type="match status" value="1"/>
</dbReference>
<dbReference type="PRINTS" id="PR02064">
    <property type="entry name" value="DONSON"/>
</dbReference>
<organism evidence="6 7">
    <name type="scientific">Formicarius rufipectus</name>
    <dbReference type="NCBI Taxonomy" id="1118560"/>
    <lineage>
        <taxon>Eukaryota</taxon>
        <taxon>Metazoa</taxon>
        <taxon>Chordata</taxon>
        <taxon>Craniata</taxon>
        <taxon>Vertebrata</taxon>
        <taxon>Euteleostomi</taxon>
        <taxon>Archelosauria</taxon>
        <taxon>Archosauria</taxon>
        <taxon>Dinosauria</taxon>
        <taxon>Saurischia</taxon>
        <taxon>Theropoda</taxon>
        <taxon>Coelurosauria</taxon>
        <taxon>Aves</taxon>
        <taxon>Neognathae</taxon>
        <taxon>Neoaves</taxon>
        <taxon>Telluraves</taxon>
        <taxon>Australaves</taxon>
        <taxon>Passeriformes</taxon>
        <taxon>Formicariidae</taxon>
        <taxon>Formicarius</taxon>
    </lineage>
</organism>
<reference evidence="6 7" key="1">
    <citation type="submission" date="2019-09" db="EMBL/GenBank/DDBJ databases">
        <title>Bird 10,000 Genomes (B10K) Project - Family phase.</title>
        <authorList>
            <person name="Zhang G."/>
        </authorList>
    </citation>
    <scope>NUCLEOTIDE SEQUENCE [LARGE SCALE GENOMIC DNA]</scope>
    <source>
        <strain evidence="6">B10K-DU-001-43</strain>
        <tissue evidence="6">Muscle</tissue>
    </source>
</reference>
<name>A0A7L0NW18_9PASS</name>
<comment type="subcellular location">
    <subcellularLocation>
        <location evidence="1">Nucleus</location>
    </subcellularLocation>
</comment>
<dbReference type="GO" id="GO:0033260">
    <property type="term" value="P:nuclear DNA replication"/>
    <property type="evidence" value="ECO:0007669"/>
    <property type="project" value="TreeGrafter"/>
</dbReference>
<keyword evidence="7" id="KW-1185">Reference proteome</keyword>
<accession>A0A7L0NW18</accession>
<evidence type="ECO:0000256" key="5">
    <source>
        <dbReference type="SAM" id="MobiDB-lite"/>
    </source>
</evidence>
<keyword evidence="2" id="KW-0217">Developmental protein</keyword>
<dbReference type="AlphaFoldDB" id="A0A7L0NW18"/>
<keyword evidence="3" id="KW-0539">Nucleus</keyword>
<evidence type="ECO:0000256" key="3">
    <source>
        <dbReference type="ARBA" id="ARBA00023242"/>
    </source>
</evidence>
<sequence length="440" mass="48358">QDLHLPVAIPKVPSLPRQEFPADWSIKTRILFMSSQPFTWTEHLKAQEEAQGFAQHCRATETTLPPVVQEPQLSRELRCAFQQSLVYWIHPSLPWLPLFPRIGADRKIAGKACPWAQDEALQQVLKSDWSVSLTSLYNLLKAKLCPYFYVCSWQLTVLFRAAGLAGSDVPTAAIAPTTRGFREALKSIEFSLPLVEGSRTKKQKISEENLEAADGLREGSAVEDADGPAASDDDEESFSWLEEMGVQDEVKKPDAVSIQLRREKHEVRVDHRPESLVLVRGGATLTLLNLLLDCRSLVAVAGPQAGLPPTLLSPVAFRGGTMHTLKARSASARARVPGGLEDVFSLEVLGPILPHTVPALARVLGPAQRGAFRAVLSTHEPSAVFNTHPAPEQEAVGSHQDLSACGLHPKTLDQLRQCPTLGKSALRFLEMKDSMYTWKA</sequence>
<evidence type="ECO:0000256" key="4">
    <source>
        <dbReference type="ARBA" id="ARBA00025806"/>
    </source>
</evidence>
<dbReference type="GO" id="GO:0005634">
    <property type="term" value="C:nucleus"/>
    <property type="evidence" value="ECO:0007669"/>
    <property type="project" value="UniProtKB-SubCell"/>
</dbReference>
<feature type="non-terminal residue" evidence="6">
    <location>
        <position position="1"/>
    </location>
</feature>
<gene>
    <name evidence="6" type="primary">Donson</name>
    <name evidence="6" type="ORF">FORRUF_R04363</name>
</gene>
<protein>
    <submittedName>
        <fullName evidence="6">DONS protein</fullName>
    </submittedName>
</protein>
<dbReference type="Proteomes" id="UP000520463">
    <property type="component" value="Unassembled WGS sequence"/>
</dbReference>
<feature type="compositionally biased region" description="Acidic residues" evidence="5">
    <location>
        <begin position="221"/>
        <end position="236"/>
    </location>
</feature>
<dbReference type="EMBL" id="VXAU01005623">
    <property type="protein sequence ID" value="NXK97181.1"/>
    <property type="molecule type" value="Genomic_DNA"/>
</dbReference>